<protein>
    <submittedName>
        <fullName evidence="2">DUF417 family protein</fullName>
    </submittedName>
</protein>
<sequence>MGDHRHITIVTDFYHLESVASGAVFNVTAAVSFLLVAIFSLMAIKKTEYKKVLGVWLTIIGAVPLIALFSSKMWISSLGGFPAIGAGQGVIKYFALLSVGLLILLPHLDKTIQKFIAAFPVILVLLWIGGMKFTELEAKGIESLVNTSPLMSWMYKIWDVQTTSDLIGVYDLIAMALVIAAIFKRQFLLPAVLMSGAVFVVTQTFLFTAEGAFSAETILSTTGHFLIKDLWFIANLVCLWKLSEAES</sequence>
<feature type="transmembrane region" description="Helical" evidence="1">
    <location>
        <begin position="20"/>
        <end position="41"/>
    </location>
</feature>
<keyword evidence="1" id="KW-1133">Transmembrane helix</keyword>
<dbReference type="GO" id="GO:1901530">
    <property type="term" value="P:response to hypochlorite"/>
    <property type="evidence" value="ECO:0007669"/>
    <property type="project" value="TreeGrafter"/>
</dbReference>
<feature type="transmembrane region" description="Helical" evidence="1">
    <location>
        <begin position="115"/>
        <end position="134"/>
    </location>
</feature>
<evidence type="ECO:0000313" key="2">
    <source>
        <dbReference type="EMBL" id="RLV60013.1"/>
    </source>
</evidence>
<dbReference type="GO" id="GO:0005886">
    <property type="term" value="C:plasma membrane"/>
    <property type="evidence" value="ECO:0007669"/>
    <property type="project" value="TreeGrafter"/>
</dbReference>
<keyword evidence="1" id="KW-0472">Membrane</keyword>
<comment type="caution">
    <text evidence="2">The sequence shown here is derived from an EMBL/GenBank/DDBJ whole genome shotgun (WGS) entry which is preliminary data.</text>
</comment>
<dbReference type="Pfam" id="PF04224">
    <property type="entry name" value="DUF417"/>
    <property type="match status" value="1"/>
</dbReference>
<dbReference type="AlphaFoldDB" id="A0A3L8PZP7"/>
<feature type="transmembrane region" description="Helical" evidence="1">
    <location>
        <begin position="190"/>
        <end position="213"/>
    </location>
</feature>
<feature type="transmembrane region" description="Helical" evidence="1">
    <location>
        <begin position="90"/>
        <end position="108"/>
    </location>
</feature>
<gene>
    <name evidence="2" type="ORF">D5018_09405</name>
</gene>
<evidence type="ECO:0000313" key="3">
    <source>
        <dbReference type="Proteomes" id="UP000281474"/>
    </source>
</evidence>
<accession>A0A3L8PZP7</accession>
<feature type="transmembrane region" description="Helical" evidence="1">
    <location>
        <begin position="166"/>
        <end position="183"/>
    </location>
</feature>
<feature type="transmembrane region" description="Helical" evidence="1">
    <location>
        <begin position="53"/>
        <end position="70"/>
    </location>
</feature>
<reference evidence="2 3" key="1">
    <citation type="submission" date="2018-09" db="EMBL/GenBank/DDBJ databases">
        <title>Phylogeny of the Shewanellaceae, and recommendation for two new genera, Pseudoshewanella and Parashewanella.</title>
        <authorList>
            <person name="Wang G."/>
        </authorList>
    </citation>
    <scope>NUCLEOTIDE SEQUENCE [LARGE SCALE GENOMIC DNA]</scope>
    <source>
        <strain evidence="2 3">C51</strain>
    </source>
</reference>
<dbReference type="Proteomes" id="UP000281474">
    <property type="component" value="Unassembled WGS sequence"/>
</dbReference>
<dbReference type="PANTHER" id="PTHR40106">
    <property type="entry name" value="INNER MEMBRANE PROTEIN RCLC"/>
    <property type="match status" value="1"/>
</dbReference>
<organism evidence="2 3">
    <name type="scientific">Parashewanella curva</name>
    <dbReference type="NCBI Taxonomy" id="2338552"/>
    <lineage>
        <taxon>Bacteria</taxon>
        <taxon>Pseudomonadati</taxon>
        <taxon>Pseudomonadota</taxon>
        <taxon>Gammaproteobacteria</taxon>
        <taxon>Alteromonadales</taxon>
        <taxon>Shewanellaceae</taxon>
        <taxon>Parashewanella</taxon>
    </lineage>
</organism>
<dbReference type="PANTHER" id="PTHR40106:SF1">
    <property type="entry name" value="INNER MEMBRANE PROTEIN RCLC"/>
    <property type="match status" value="1"/>
</dbReference>
<proteinExistence type="predicted"/>
<keyword evidence="1" id="KW-0812">Transmembrane</keyword>
<dbReference type="EMBL" id="QZEI01000023">
    <property type="protein sequence ID" value="RLV60013.1"/>
    <property type="molecule type" value="Genomic_DNA"/>
</dbReference>
<evidence type="ECO:0000256" key="1">
    <source>
        <dbReference type="SAM" id="Phobius"/>
    </source>
</evidence>
<name>A0A3L8PZP7_9GAMM</name>
<dbReference type="InterPro" id="IPR007339">
    <property type="entry name" value="RclC-like"/>
</dbReference>
<keyword evidence="3" id="KW-1185">Reference proteome</keyword>
<dbReference type="OrthoDB" id="1118972at2"/>